<keyword evidence="5" id="KW-1185">Reference proteome</keyword>
<dbReference type="PANTHER" id="PTHR12215:SF10">
    <property type="entry name" value="L-AMINOADIPATE-SEMIALDEHYDE DEHYDROGENASE-PHOSPHOPANTETHEINYL TRANSFERASE"/>
    <property type="match status" value="1"/>
</dbReference>
<dbReference type="InterPro" id="IPR037143">
    <property type="entry name" value="4-PPantetheinyl_Trfase_dom_sf"/>
</dbReference>
<dbReference type="PANTHER" id="PTHR12215">
    <property type="entry name" value="PHOSPHOPANTETHEINE TRANSFERASE"/>
    <property type="match status" value="1"/>
</dbReference>
<keyword evidence="2 4" id="KW-0808">Transferase</keyword>
<evidence type="ECO:0000313" key="4">
    <source>
        <dbReference type="EMBL" id="KAF1694452.1"/>
    </source>
</evidence>
<dbReference type="InterPro" id="IPR050559">
    <property type="entry name" value="P-Pant_transferase_sf"/>
</dbReference>
<name>A0ABQ6Z6U3_9GAMM</name>
<organism evidence="4 5">
    <name type="scientific">Pseudoxanthomonas daejeonensis</name>
    <dbReference type="NCBI Taxonomy" id="266062"/>
    <lineage>
        <taxon>Bacteria</taxon>
        <taxon>Pseudomonadati</taxon>
        <taxon>Pseudomonadota</taxon>
        <taxon>Gammaproteobacteria</taxon>
        <taxon>Lysobacterales</taxon>
        <taxon>Lysobacteraceae</taxon>
        <taxon>Pseudoxanthomonas</taxon>
    </lineage>
</organism>
<gene>
    <name evidence="4" type="ORF">CSC65_09770</name>
</gene>
<feature type="domain" description="4'-phosphopantetheinyl transferase" evidence="3">
    <location>
        <begin position="84"/>
        <end position="170"/>
    </location>
</feature>
<evidence type="ECO:0000256" key="2">
    <source>
        <dbReference type="ARBA" id="ARBA00022679"/>
    </source>
</evidence>
<comment type="similarity">
    <text evidence="1">Belongs to the P-Pant transferase superfamily. Gsp/Sfp/HetI/AcpT family.</text>
</comment>
<dbReference type="Pfam" id="PF01648">
    <property type="entry name" value="ACPS"/>
    <property type="match status" value="1"/>
</dbReference>
<dbReference type="Proteomes" id="UP000788419">
    <property type="component" value="Unassembled WGS sequence"/>
</dbReference>
<protein>
    <submittedName>
        <fullName evidence="4">4-phosphopantetheinyl transferase</fullName>
    </submittedName>
</protein>
<sequence>MSTPVRWQFGPVQVQALPHVPGLRGEPQVRGLLAGWLGETDAATILARDAWGRPRLLAPYEDRDAGWSHSGERLLLAMGRDITLGVDLERLRPRPRALELAERYFAPAEAARLRATAPAQREATFLRLWCAKEALLKAHGRGLAFGLDRLEFGIDEDGAPVRLLACDPALGIAAEWQLREWTPEPGYHAAVAWYPRGT</sequence>
<proteinExistence type="inferred from homology"/>
<evidence type="ECO:0000256" key="1">
    <source>
        <dbReference type="ARBA" id="ARBA00010990"/>
    </source>
</evidence>
<dbReference type="EMBL" id="PDWN01000008">
    <property type="protein sequence ID" value="KAF1694452.1"/>
    <property type="molecule type" value="Genomic_DNA"/>
</dbReference>
<dbReference type="Gene3D" id="3.90.470.20">
    <property type="entry name" value="4'-phosphopantetheinyl transferase domain"/>
    <property type="match status" value="1"/>
</dbReference>
<dbReference type="RefSeq" id="WP_162410401.1">
    <property type="nucleotide sequence ID" value="NZ_CP093331.1"/>
</dbReference>
<dbReference type="SUPFAM" id="SSF56214">
    <property type="entry name" value="4'-phosphopantetheinyl transferase"/>
    <property type="match status" value="1"/>
</dbReference>
<reference evidence="4 5" key="1">
    <citation type="submission" date="2017-10" db="EMBL/GenBank/DDBJ databases">
        <title>Whole genome sequencing of members of genus Pseudoxanthomonas.</title>
        <authorList>
            <person name="Kumar S."/>
            <person name="Bansal K."/>
            <person name="Kaur A."/>
            <person name="Patil P."/>
            <person name="Sharma S."/>
            <person name="Patil P.B."/>
        </authorList>
    </citation>
    <scope>NUCLEOTIDE SEQUENCE [LARGE SCALE GENOMIC DNA]</scope>
    <source>
        <strain evidence="4 5">DSM 17801</strain>
    </source>
</reference>
<comment type="caution">
    <text evidence="4">The sequence shown here is derived from an EMBL/GenBank/DDBJ whole genome shotgun (WGS) entry which is preliminary data.</text>
</comment>
<evidence type="ECO:0000259" key="3">
    <source>
        <dbReference type="Pfam" id="PF01648"/>
    </source>
</evidence>
<evidence type="ECO:0000313" key="5">
    <source>
        <dbReference type="Proteomes" id="UP000788419"/>
    </source>
</evidence>
<accession>A0ABQ6Z6U3</accession>
<dbReference type="InterPro" id="IPR008278">
    <property type="entry name" value="4-PPantetheinyl_Trfase_dom"/>
</dbReference>
<dbReference type="GO" id="GO:0016740">
    <property type="term" value="F:transferase activity"/>
    <property type="evidence" value="ECO:0007669"/>
    <property type="project" value="UniProtKB-KW"/>
</dbReference>